<evidence type="ECO:0000313" key="2">
    <source>
        <dbReference type="EMBL" id="GKV01941.1"/>
    </source>
</evidence>
<reference evidence="2 3" key="1">
    <citation type="journal article" date="2021" name="Commun. Biol.">
        <title>The genome of Shorea leprosula (Dipterocarpaceae) highlights the ecological relevance of drought in aseasonal tropical rainforests.</title>
        <authorList>
            <person name="Ng K.K.S."/>
            <person name="Kobayashi M.J."/>
            <person name="Fawcett J.A."/>
            <person name="Hatakeyama M."/>
            <person name="Paape T."/>
            <person name="Ng C.H."/>
            <person name="Ang C.C."/>
            <person name="Tnah L.H."/>
            <person name="Lee C.T."/>
            <person name="Nishiyama T."/>
            <person name="Sese J."/>
            <person name="O'Brien M.J."/>
            <person name="Copetti D."/>
            <person name="Mohd Noor M.I."/>
            <person name="Ong R.C."/>
            <person name="Putra M."/>
            <person name="Sireger I.Z."/>
            <person name="Indrioko S."/>
            <person name="Kosugi Y."/>
            <person name="Izuno A."/>
            <person name="Isagi Y."/>
            <person name="Lee S.L."/>
            <person name="Shimizu K.K."/>
        </authorList>
    </citation>
    <scope>NUCLEOTIDE SEQUENCE [LARGE SCALE GENOMIC DNA]</scope>
    <source>
        <strain evidence="2">214</strain>
    </source>
</reference>
<accession>A0AAV5IJ20</accession>
<feature type="chain" id="PRO_5043506849" evidence="1">
    <location>
        <begin position="24"/>
        <end position="73"/>
    </location>
</feature>
<proteinExistence type="predicted"/>
<comment type="caution">
    <text evidence="2">The sequence shown here is derived from an EMBL/GenBank/DDBJ whole genome shotgun (WGS) entry which is preliminary data.</text>
</comment>
<organism evidence="2 3">
    <name type="scientific">Rubroshorea leprosula</name>
    <dbReference type="NCBI Taxonomy" id="152421"/>
    <lineage>
        <taxon>Eukaryota</taxon>
        <taxon>Viridiplantae</taxon>
        <taxon>Streptophyta</taxon>
        <taxon>Embryophyta</taxon>
        <taxon>Tracheophyta</taxon>
        <taxon>Spermatophyta</taxon>
        <taxon>Magnoliopsida</taxon>
        <taxon>eudicotyledons</taxon>
        <taxon>Gunneridae</taxon>
        <taxon>Pentapetalae</taxon>
        <taxon>rosids</taxon>
        <taxon>malvids</taxon>
        <taxon>Malvales</taxon>
        <taxon>Dipterocarpaceae</taxon>
        <taxon>Rubroshorea</taxon>
    </lineage>
</organism>
<evidence type="ECO:0000313" key="3">
    <source>
        <dbReference type="Proteomes" id="UP001054252"/>
    </source>
</evidence>
<feature type="signal peptide" evidence="1">
    <location>
        <begin position="1"/>
        <end position="23"/>
    </location>
</feature>
<dbReference type="EMBL" id="BPVZ01000018">
    <property type="protein sequence ID" value="GKV01941.1"/>
    <property type="molecule type" value="Genomic_DNA"/>
</dbReference>
<keyword evidence="1" id="KW-0732">Signal</keyword>
<evidence type="ECO:0000256" key="1">
    <source>
        <dbReference type="SAM" id="SignalP"/>
    </source>
</evidence>
<keyword evidence="3" id="KW-1185">Reference proteome</keyword>
<dbReference type="Proteomes" id="UP001054252">
    <property type="component" value="Unassembled WGS sequence"/>
</dbReference>
<dbReference type="AlphaFoldDB" id="A0AAV5IJ20"/>
<name>A0AAV5IJ20_9ROSI</name>
<sequence>MDRYHTRAMFLVLAFALLSKGYAQDLGALVVAIITYGDCAVDVANHDYLPKANYPPYGTSSITNLLGGSAMGS</sequence>
<protein>
    <submittedName>
        <fullName evidence="2">Uncharacterized protein</fullName>
    </submittedName>
</protein>
<gene>
    <name evidence="2" type="ORF">SLEP1_g14447</name>
</gene>